<proteinExistence type="predicted"/>
<name>A0ABW5QBZ1_9BACI</name>
<dbReference type="Proteomes" id="UP001597452">
    <property type="component" value="Unassembled WGS sequence"/>
</dbReference>
<comment type="caution">
    <text evidence="2">The sequence shown here is derived from an EMBL/GenBank/DDBJ whole genome shotgun (WGS) entry which is preliminary data.</text>
</comment>
<keyword evidence="1" id="KW-0472">Membrane</keyword>
<reference evidence="3" key="1">
    <citation type="journal article" date="2019" name="Int. J. Syst. Evol. Microbiol.">
        <title>The Global Catalogue of Microorganisms (GCM) 10K type strain sequencing project: providing services to taxonomists for standard genome sequencing and annotation.</title>
        <authorList>
            <consortium name="The Broad Institute Genomics Platform"/>
            <consortium name="The Broad Institute Genome Sequencing Center for Infectious Disease"/>
            <person name="Wu L."/>
            <person name="Ma J."/>
        </authorList>
    </citation>
    <scope>NUCLEOTIDE SEQUENCE [LARGE SCALE GENOMIC DNA]</scope>
    <source>
        <strain evidence="3">TISTR 1571</strain>
    </source>
</reference>
<evidence type="ECO:0000313" key="3">
    <source>
        <dbReference type="Proteomes" id="UP001597452"/>
    </source>
</evidence>
<feature type="transmembrane region" description="Helical" evidence="1">
    <location>
        <begin position="169"/>
        <end position="191"/>
    </location>
</feature>
<evidence type="ECO:0000313" key="2">
    <source>
        <dbReference type="EMBL" id="MFD2639518.1"/>
    </source>
</evidence>
<keyword evidence="1" id="KW-1133">Transmembrane helix</keyword>
<evidence type="ECO:0000256" key="1">
    <source>
        <dbReference type="SAM" id="Phobius"/>
    </source>
</evidence>
<feature type="transmembrane region" description="Helical" evidence="1">
    <location>
        <begin position="137"/>
        <end position="157"/>
    </location>
</feature>
<accession>A0ABW5QBZ1</accession>
<dbReference type="Gene3D" id="1.10.1900.10">
    <property type="entry name" value="c-terminal domain of poly(a) binding protein"/>
    <property type="match status" value="1"/>
</dbReference>
<dbReference type="PANTHER" id="PTHR41307:SF1">
    <property type="entry name" value="MEMBRANE PROTEIN"/>
    <property type="match status" value="1"/>
</dbReference>
<feature type="transmembrane region" description="Helical" evidence="1">
    <location>
        <begin position="94"/>
        <end position="117"/>
    </location>
</feature>
<keyword evidence="3" id="KW-1185">Reference proteome</keyword>
<dbReference type="SUPFAM" id="SSF158560">
    <property type="entry name" value="BH3980-like"/>
    <property type="match status" value="1"/>
</dbReference>
<sequence length="224" mass="26069">MNTKQLIEENNQKRKHLTKENKDYYEDMLVYIRLAYDKSEEETEEVLSEMLDHLLIAQEEGKTAEDIFGHDKKAFADEIICELPKMLTKNQLSLMFMGIFFFLATALGASGLFDTIAYHLFNFGSLYKTYYLGTESVNLVLSIIFSLLFLVLILQYLKWSSIKNLNSVVEFLVTWMIGVMTFGVFFVIYYFMPDFGYTYQVPAYIKIIIGVGFAIIGYIINKRR</sequence>
<feature type="transmembrane region" description="Helical" evidence="1">
    <location>
        <begin position="203"/>
        <end position="220"/>
    </location>
</feature>
<keyword evidence="1" id="KW-0812">Transmembrane</keyword>
<dbReference type="EMBL" id="JBHUMZ010000025">
    <property type="protein sequence ID" value="MFD2639518.1"/>
    <property type="molecule type" value="Genomic_DNA"/>
</dbReference>
<dbReference type="PANTHER" id="PTHR41307">
    <property type="entry name" value="MEMBRANE PROTEIN-RELATED"/>
    <property type="match status" value="1"/>
</dbReference>
<gene>
    <name evidence="2" type="ORF">ACFSW4_11615</name>
</gene>
<dbReference type="Pfam" id="PF06570">
    <property type="entry name" value="DUF1129"/>
    <property type="match status" value="1"/>
</dbReference>
<organism evidence="2 3">
    <name type="scientific">Piscibacillus salipiscarius</name>
    <dbReference type="NCBI Taxonomy" id="299480"/>
    <lineage>
        <taxon>Bacteria</taxon>
        <taxon>Bacillati</taxon>
        <taxon>Bacillota</taxon>
        <taxon>Bacilli</taxon>
        <taxon>Bacillales</taxon>
        <taxon>Bacillaceae</taxon>
        <taxon>Piscibacillus</taxon>
    </lineage>
</organism>
<protein>
    <submittedName>
        <fullName evidence="2">DUF1129 family protein</fullName>
    </submittedName>
</protein>
<dbReference type="InterPro" id="IPR009214">
    <property type="entry name" value="DUF1129"/>
</dbReference>
<dbReference type="RefSeq" id="WP_377329446.1">
    <property type="nucleotide sequence ID" value="NZ_JBHUMZ010000025.1"/>
</dbReference>